<evidence type="ECO:0000313" key="1">
    <source>
        <dbReference type="EMBL" id="CBL02372.1"/>
    </source>
</evidence>
<sequence>MDAPVFFFVKEAAKAGGNG</sequence>
<organism evidence="1 2">
    <name type="scientific">Faecalibacterium prausnitzii SL3/3</name>
    <dbReference type="NCBI Taxonomy" id="657322"/>
    <lineage>
        <taxon>Bacteria</taxon>
        <taxon>Bacillati</taxon>
        <taxon>Bacillota</taxon>
        <taxon>Clostridia</taxon>
        <taxon>Eubacteriales</taxon>
        <taxon>Oscillospiraceae</taxon>
        <taxon>Faecalibacterium</taxon>
    </lineage>
</organism>
<proteinExistence type="predicted"/>
<evidence type="ECO:0000313" key="2">
    <source>
        <dbReference type="Proteomes" id="UP000007059"/>
    </source>
</evidence>
<dbReference type="Proteomes" id="UP000007059">
    <property type="component" value="Chromosome"/>
</dbReference>
<dbReference type="EMBL" id="FP929046">
    <property type="protein sequence ID" value="CBL02372.1"/>
    <property type="molecule type" value="Genomic_DNA"/>
</dbReference>
<dbReference type="KEGG" id="fpa:FPR_21790"/>
<dbReference type="HOGENOM" id="CLU_3429802_0_0_9"/>
<reference evidence="1 2" key="2">
    <citation type="submission" date="2010-03" db="EMBL/GenBank/DDBJ databases">
        <authorList>
            <person name="Pajon A."/>
        </authorList>
    </citation>
    <scope>NUCLEOTIDE SEQUENCE [LARGE SCALE GENOMIC DNA]</scope>
    <source>
        <strain evidence="1 2">SL3/3</strain>
    </source>
</reference>
<dbReference type="AlphaFoldDB" id="D4KC09"/>
<reference evidence="1 2" key="1">
    <citation type="submission" date="2010-03" db="EMBL/GenBank/DDBJ databases">
        <title>The genome sequence of Faecalibacterium prausnitzii SL3/3.</title>
        <authorList>
            <consortium name="metaHIT consortium -- http://www.metahit.eu/"/>
            <person name="Pajon A."/>
            <person name="Turner K."/>
            <person name="Parkhill J."/>
            <person name="Duncan S."/>
            <person name="Flint H."/>
        </authorList>
    </citation>
    <scope>NUCLEOTIDE SEQUENCE [LARGE SCALE GENOMIC DNA]</scope>
    <source>
        <strain evidence="1 2">SL3/3</strain>
    </source>
</reference>
<accession>D4KC09</accession>
<gene>
    <name evidence="1" type="ORF">FPR_21790</name>
</gene>
<name>D4KC09_9FIRM</name>
<protein>
    <submittedName>
        <fullName evidence="1">Uncharacterized protein</fullName>
    </submittedName>
</protein>